<proteinExistence type="predicted"/>
<dbReference type="PANTHER" id="PTHR38031:SF1">
    <property type="entry name" value="SULFUR CARRIER PROTEIN CYSO"/>
    <property type="match status" value="1"/>
</dbReference>
<dbReference type="InterPro" id="IPR012675">
    <property type="entry name" value="Beta-grasp_dom_sf"/>
</dbReference>
<dbReference type="PANTHER" id="PTHR38031">
    <property type="entry name" value="SULFUR CARRIER PROTEIN SLR0821-RELATED"/>
    <property type="match status" value="1"/>
</dbReference>
<protein>
    <recommendedName>
        <fullName evidence="3">MoaD/ThiS family protein</fullName>
    </recommendedName>
</protein>
<dbReference type="SUPFAM" id="SSF54285">
    <property type="entry name" value="MoaD/ThiS"/>
    <property type="match status" value="1"/>
</dbReference>
<dbReference type="EMBL" id="CP036266">
    <property type="protein sequence ID" value="QDT24472.1"/>
    <property type="molecule type" value="Genomic_DNA"/>
</dbReference>
<evidence type="ECO:0008006" key="3">
    <source>
        <dbReference type="Google" id="ProtNLM"/>
    </source>
</evidence>
<dbReference type="Pfam" id="PF02597">
    <property type="entry name" value="ThiS"/>
    <property type="match status" value="1"/>
</dbReference>
<dbReference type="InterPro" id="IPR016155">
    <property type="entry name" value="Mopterin_synth/thiamin_S_b"/>
</dbReference>
<dbReference type="Proteomes" id="UP000320421">
    <property type="component" value="Chromosome"/>
</dbReference>
<accession>A0A517PYQ5</accession>
<dbReference type="OrthoDB" id="9156098at2"/>
<organism evidence="1 2">
    <name type="scientific">Gimesia chilikensis</name>
    <dbReference type="NCBI Taxonomy" id="2605989"/>
    <lineage>
        <taxon>Bacteria</taxon>
        <taxon>Pseudomonadati</taxon>
        <taxon>Planctomycetota</taxon>
        <taxon>Planctomycetia</taxon>
        <taxon>Planctomycetales</taxon>
        <taxon>Planctomycetaceae</taxon>
        <taxon>Gimesia</taxon>
    </lineage>
</organism>
<dbReference type="InterPro" id="IPR003749">
    <property type="entry name" value="ThiS/MoaD-like"/>
</dbReference>
<reference evidence="1 2" key="1">
    <citation type="submission" date="2019-02" db="EMBL/GenBank/DDBJ databases">
        <title>Deep-cultivation of Planctomycetes and their phenomic and genomic characterization uncovers novel biology.</title>
        <authorList>
            <person name="Wiegand S."/>
            <person name="Jogler M."/>
            <person name="Boedeker C."/>
            <person name="Pinto D."/>
            <person name="Vollmers J."/>
            <person name="Rivas-Marin E."/>
            <person name="Kohn T."/>
            <person name="Peeters S.H."/>
            <person name="Heuer A."/>
            <person name="Rast P."/>
            <person name="Oberbeckmann S."/>
            <person name="Bunk B."/>
            <person name="Jeske O."/>
            <person name="Meyerdierks A."/>
            <person name="Storesund J.E."/>
            <person name="Kallscheuer N."/>
            <person name="Luecker S."/>
            <person name="Lage O.M."/>
            <person name="Pohl T."/>
            <person name="Merkel B.J."/>
            <person name="Hornburger P."/>
            <person name="Mueller R.-W."/>
            <person name="Bruemmer F."/>
            <person name="Labrenz M."/>
            <person name="Spormann A.M."/>
            <person name="Op den Camp H."/>
            <person name="Overmann J."/>
            <person name="Amann R."/>
            <person name="Jetten M.S.M."/>
            <person name="Mascher T."/>
            <person name="Medema M.H."/>
            <person name="Devos D.P."/>
            <person name="Kaster A.-K."/>
            <person name="Ovreas L."/>
            <person name="Rohde M."/>
            <person name="Galperin M.Y."/>
            <person name="Jogler C."/>
        </authorList>
    </citation>
    <scope>NUCLEOTIDE SEQUENCE [LARGE SCALE GENOMIC DNA]</scope>
    <source>
        <strain evidence="1 2">HG66A1</strain>
    </source>
</reference>
<evidence type="ECO:0000313" key="1">
    <source>
        <dbReference type="EMBL" id="QDT24472.1"/>
    </source>
</evidence>
<keyword evidence="2" id="KW-1185">Reference proteome</keyword>
<evidence type="ECO:0000313" key="2">
    <source>
        <dbReference type="Proteomes" id="UP000320421"/>
    </source>
</evidence>
<name>A0A517PYQ5_9PLAN</name>
<gene>
    <name evidence="1" type="ORF">HG66A1_63040</name>
</gene>
<sequence>MARVCFTPNLERHLACAAAEVSGTSVREALDQVFENQQQLRGYILDDQNRLRQHMVIFIDGKTIVDRVHLSDAVSPDSEIYVMQALSGG</sequence>
<dbReference type="RefSeq" id="WP_145193180.1">
    <property type="nucleotide sequence ID" value="NZ_CP036266.1"/>
</dbReference>
<dbReference type="Gene3D" id="3.10.20.30">
    <property type="match status" value="1"/>
</dbReference>
<dbReference type="AlphaFoldDB" id="A0A517PYQ5"/>
<dbReference type="CDD" id="cd17040">
    <property type="entry name" value="Ubl_MoaD_like"/>
    <property type="match status" value="1"/>
</dbReference>
<dbReference type="InterPro" id="IPR052045">
    <property type="entry name" value="Sulfur_Carrier/Prot_Modifier"/>
</dbReference>